<dbReference type="PANTHER" id="PTHR43185:SF1">
    <property type="entry name" value="FE(2+) TRANSPORTER FEOB"/>
    <property type="match status" value="1"/>
</dbReference>
<evidence type="ECO:0000256" key="12">
    <source>
        <dbReference type="NCBIfam" id="TIGR00437"/>
    </source>
</evidence>
<keyword evidence="9" id="KW-0406">Ion transport</keyword>
<evidence type="ECO:0000259" key="14">
    <source>
        <dbReference type="PROSITE" id="PS51711"/>
    </source>
</evidence>
<accession>A0ABP9EJC6</accession>
<evidence type="ECO:0000313" key="16">
    <source>
        <dbReference type="Proteomes" id="UP001499988"/>
    </source>
</evidence>
<keyword evidence="4 13" id="KW-0410">Iron transport</keyword>
<evidence type="ECO:0000256" key="5">
    <source>
        <dbReference type="ARBA" id="ARBA00022692"/>
    </source>
</evidence>
<feature type="transmembrane region" description="Helical" evidence="13">
    <location>
        <begin position="631"/>
        <end position="652"/>
    </location>
</feature>
<dbReference type="SUPFAM" id="SSF52540">
    <property type="entry name" value="P-loop containing nucleoside triphosphate hydrolases"/>
    <property type="match status" value="1"/>
</dbReference>
<evidence type="ECO:0000256" key="11">
    <source>
        <dbReference type="ARBA" id="ARBA00023136"/>
    </source>
</evidence>
<evidence type="ECO:0000256" key="2">
    <source>
        <dbReference type="ARBA" id="ARBA00022448"/>
    </source>
</evidence>
<organism evidence="15 16">
    <name type="scientific">Ferrimonas pelagia</name>
    <dbReference type="NCBI Taxonomy" id="1177826"/>
    <lineage>
        <taxon>Bacteria</taxon>
        <taxon>Pseudomonadati</taxon>
        <taxon>Pseudomonadota</taxon>
        <taxon>Gammaproteobacteria</taxon>
        <taxon>Alteromonadales</taxon>
        <taxon>Ferrimonadaceae</taxon>
        <taxon>Ferrimonas</taxon>
    </lineage>
</organism>
<dbReference type="InterPro" id="IPR006073">
    <property type="entry name" value="GTP-bd"/>
</dbReference>
<feature type="transmembrane region" description="Helical" evidence="13">
    <location>
        <begin position="303"/>
        <end position="329"/>
    </location>
</feature>
<keyword evidence="3" id="KW-1003">Cell membrane</keyword>
<evidence type="ECO:0000256" key="7">
    <source>
        <dbReference type="ARBA" id="ARBA00022989"/>
    </source>
</evidence>
<dbReference type="InterPro" id="IPR005225">
    <property type="entry name" value="Small_GTP-bd"/>
</dbReference>
<keyword evidence="11 13" id="KW-0472">Membrane</keyword>
<comment type="function">
    <text evidence="13">Probable transporter of a GTP-driven Fe(2+) uptake system.</text>
</comment>
<evidence type="ECO:0000313" key="15">
    <source>
        <dbReference type="EMBL" id="GAA4879274.1"/>
    </source>
</evidence>
<evidence type="ECO:0000256" key="8">
    <source>
        <dbReference type="ARBA" id="ARBA00023004"/>
    </source>
</evidence>
<dbReference type="InterPro" id="IPR003373">
    <property type="entry name" value="Fe2_transport_prot-B"/>
</dbReference>
<feature type="domain" description="FeoB-type G" evidence="14">
    <location>
        <begin position="4"/>
        <end position="168"/>
    </location>
</feature>
<keyword evidence="6" id="KW-0547">Nucleotide-binding</keyword>
<dbReference type="Pfam" id="PF07664">
    <property type="entry name" value="FeoB_C"/>
    <property type="match status" value="1"/>
</dbReference>
<gene>
    <name evidence="15" type="primary">feoB</name>
    <name evidence="15" type="ORF">GCM10023333_11440</name>
</gene>
<reference evidence="16" key="1">
    <citation type="journal article" date="2019" name="Int. J. Syst. Evol. Microbiol.">
        <title>The Global Catalogue of Microorganisms (GCM) 10K type strain sequencing project: providing services to taxonomists for standard genome sequencing and annotation.</title>
        <authorList>
            <consortium name="The Broad Institute Genomics Platform"/>
            <consortium name="The Broad Institute Genome Sequencing Center for Infectious Disease"/>
            <person name="Wu L."/>
            <person name="Ma J."/>
        </authorList>
    </citation>
    <scope>NUCLEOTIDE SEQUENCE [LARGE SCALE GENOMIC DNA]</scope>
    <source>
        <strain evidence="16">JCM 18401</strain>
    </source>
</reference>
<feature type="transmembrane region" description="Helical" evidence="13">
    <location>
        <begin position="659"/>
        <end position="681"/>
    </location>
</feature>
<comment type="similarity">
    <text evidence="13">Belongs to the TRAFAC class TrmE-Era-EngA-EngB-Septin-like GTPase superfamily. FeoB GTPase (TC 9.A.8) family.</text>
</comment>
<dbReference type="Proteomes" id="UP001499988">
    <property type="component" value="Unassembled WGS sequence"/>
</dbReference>
<feature type="transmembrane region" description="Helical" evidence="13">
    <location>
        <begin position="476"/>
        <end position="494"/>
    </location>
</feature>
<dbReference type="RefSeq" id="WP_345334285.1">
    <property type="nucleotide sequence ID" value="NZ_BAABJZ010000015.1"/>
</dbReference>
<keyword evidence="2 13" id="KW-0813">Transport</keyword>
<dbReference type="NCBIfam" id="TIGR00437">
    <property type="entry name" value="feoB"/>
    <property type="match status" value="1"/>
</dbReference>
<dbReference type="Pfam" id="PF07670">
    <property type="entry name" value="Gate"/>
    <property type="match status" value="2"/>
</dbReference>
<comment type="caution">
    <text evidence="15">The sequence shown here is derived from an EMBL/GenBank/DDBJ whole genome shotgun (WGS) entry which is preliminary data.</text>
</comment>
<keyword evidence="7 13" id="KW-1133">Transmembrane helix</keyword>
<dbReference type="EMBL" id="BAABJZ010000015">
    <property type="protein sequence ID" value="GAA4879274.1"/>
    <property type="molecule type" value="Genomic_DNA"/>
</dbReference>
<keyword evidence="8 13" id="KW-0408">Iron</keyword>
<evidence type="ECO:0000256" key="9">
    <source>
        <dbReference type="ARBA" id="ARBA00023065"/>
    </source>
</evidence>
<feature type="transmembrane region" description="Helical" evidence="13">
    <location>
        <begin position="242"/>
        <end position="265"/>
    </location>
</feature>
<evidence type="ECO:0000256" key="3">
    <source>
        <dbReference type="ARBA" id="ARBA00022475"/>
    </source>
</evidence>
<keyword evidence="5 13" id="KW-0812">Transmembrane</keyword>
<dbReference type="CDD" id="cd01879">
    <property type="entry name" value="FeoB"/>
    <property type="match status" value="1"/>
</dbReference>
<feature type="transmembrane region" description="Helical" evidence="13">
    <location>
        <begin position="271"/>
        <end position="291"/>
    </location>
</feature>
<dbReference type="InterPro" id="IPR050860">
    <property type="entry name" value="FeoB_GTPase"/>
</dbReference>
<feature type="transmembrane region" description="Helical" evidence="13">
    <location>
        <begin position="687"/>
        <end position="706"/>
    </location>
</feature>
<dbReference type="Gene3D" id="3.40.50.300">
    <property type="entry name" value="P-loop containing nucleotide triphosphate hydrolases"/>
    <property type="match status" value="1"/>
</dbReference>
<sequence length="725" mass="77528">MSRELRFALVGNPNSGKSTLFNVLSGGNAKVGNWAGVTVGTTDKRVSLATGEVRLTDLPGLYDLSASSGPEDEAVSRNFLLAREYDAIVNVVDATQLERHLFLTLQLRELGVPMLVVLNKWDSAQAQGIELDLDSLAEQFQCPVVPVAARSGQGIESLLAQLNTLPLQPARPVILDYGVELEAKLALGSDRSQSLNELAQTGEAGSLQALSVVRHRWVEQCLARSLAPQSATVSLTEKLDRLVLHPVAGIPVFLGMMYLTFLFAIHMGAAFIEFFDIMAGAIFVDGAALVYESMGLPDWLIGLLANGLGMGIQTVATFIPVVGFLFFALGVLETSGYLARAAFVVEGAMNKLGLPGKAFVPLIVGFGCNVPSITATRTLEYKRQRIMTAMMAPFMSCGARLPVYALFAAAFFQSNGQNLVFVLYLIGIAAAIVTGLVLRYTMLPGQSGHAVMELPDYEWPTLKALMSRTWMRTRQFVLGAGKVIVVVVTLLSFVNTLGTDGSIGNEDTDHSVLSVAAKAITPVFAPMGIEQDNWPATVGIITGIFAKEAVVGTLNSLYGGEEEAEEAFDLAELFVEALLTIPEEMLGIDLADPLGVDIGDLSDIESMGEEHGFEIASLRNLEAGFVSQAAAVAYLLFILLYTPCAAVLGAIAGELGGRWAVFSALWTFAIAYACATIFYQLASYGLAGLPVVLVMLAMLALFVAVLHRVGRRMRQGAGDIPITIQ</sequence>
<dbReference type="Pfam" id="PF02421">
    <property type="entry name" value="FeoB_N"/>
    <property type="match status" value="1"/>
</dbReference>
<dbReference type="NCBIfam" id="TIGR00231">
    <property type="entry name" value="small_GTP"/>
    <property type="match status" value="1"/>
</dbReference>
<dbReference type="PROSITE" id="PS51711">
    <property type="entry name" value="G_FEOB"/>
    <property type="match status" value="1"/>
</dbReference>
<keyword evidence="10 13" id="KW-0342">GTP-binding</keyword>
<feature type="transmembrane region" description="Helical" evidence="13">
    <location>
        <begin position="418"/>
        <end position="438"/>
    </location>
</feature>
<dbReference type="InterPro" id="IPR027417">
    <property type="entry name" value="P-loop_NTPase"/>
</dbReference>
<evidence type="ECO:0000256" key="4">
    <source>
        <dbReference type="ARBA" id="ARBA00022496"/>
    </source>
</evidence>
<evidence type="ECO:0000256" key="13">
    <source>
        <dbReference type="RuleBase" id="RU362098"/>
    </source>
</evidence>
<keyword evidence="16" id="KW-1185">Reference proteome</keyword>
<dbReference type="PRINTS" id="PR00326">
    <property type="entry name" value="GTP1OBG"/>
</dbReference>
<proteinExistence type="inferred from homology"/>
<comment type="subcellular location">
    <subcellularLocation>
        <location evidence="13">Cell inner membrane</location>
        <topology evidence="13">Multi-pass membrane protein</topology>
    </subcellularLocation>
    <subcellularLocation>
        <location evidence="1">Cell membrane</location>
        <topology evidence="1">Multi-pass membrane protein</topology>
    </subcellularLocation>
</comment>
<name>A0ABP9EJC6_9GAMM</name>
<dbReference type="InterPro" id="IPR011640">
    <property type="entry name" value="Fe2_transport_prot_B_C"/>
</dbReference>
<evidence type="ECO:0000256" key="10">
    <source>
        <dbReference type="ARBA" id="ARBA00023134"/>
    </source>
</evidence>
<dbReference type="PANTHER" id="PTHR43185">
    <property type="entry name" value="FERROUS IRON TRANSPORT PROTEIN B"/>
    <property type="match status" value="1"/>
</dbReference>
<dbReference type="InterPro" id="IPR030389">
    <property type="entry name" value="G_FEOB_dom"/>
</dbReference>
<dbReference type="InterPro" id="IPR011642">
    <property type="entry name" value="Gate_dom"/>
</dbReference>
<protein>
    <recommendedName>
        <fullName evidence="12 13">Ferrous iron transport protein B</fullName>
    </recommendedName>
</protein>
<feature type="transmembrane region" description="Helical" evidence="13">
    <location>
        <begin position="391"/>
        <end position="412"/>
    </location>
</feature>
<evidence type="ECO:0000256" key="1">
    <source>
        <dbReference type="ARBA" id="ARBA00004651"/>
    </source>
</evidence>
<evidence type="ECO:0000256" key="6">
    <source>
        <dbReference type="ARBA" id="ARBA00022741"/>
    </source>
</evidence>